<dbReference type="InterPro" id="IPR055695">
    <property type="entry name" value="DUF7271"/>
</dbReference>
<sequence length="432" mass="49114">MSLVTPMAKFDPELVLEFYANAWSTEEGVRDMRSWVKGQWIPFDADALNQFLGEPLVLQEGQQCEFSQRRNRADGFDEEAIAQLLCTPGQDFARTAAGRRVRIMRTSMTTLTQTWMTLLLSNVLPSDHNSDLPLPMVYAILTRMSVHVAQVIADTIYLFVGMPPTRHPLDPDKSNRALVFLALITGLCQLFGVPVTPTKVIRPPITRAFIEKYCTPRQAQGDAPQAVDAPPPPHQVDPAGSLGMERYLQHLVRQQAQHLGPSNLHVPRIVHRFDASFRVEQELRRTHGIHESVLMRFVGRNKNTTFSVDVVGPLHQRAAPTIRHHVFTIDVSEDMIQQNYQLVLPPEASIYLTASKKYMVVDRGSGRHQKWMISMNNGLSCVADVWIHYLGDCHLKAGDEVIFFYNIDQHLWEVLYRKQVKWDDTEDEADSP</sequence>
<evidence type="ECO:0000259" key="2">
    <source>
        <dbReference type="Pfam" id="PF23935"/>
    </source>
</evidence>
<dbReference type="EMBL" id="KN670056">
    <property type="protein sequence ID" value="KHN03070.1"/>
    <property type="molecule type" value="Genomic_DNA"/>
</dbReference>
<feature type="domain" description="DUF7271" evidence="2">
    <location>
        <begin position="281"/>
        <end position="329"/>
    </location>
</feature>
<evidence type="ECO:0000313" key="3">
    <source>
        <dbReference type="EMBL" id="KHN03070.1"/>
    </source>
</evidence>
<dbReference type="InterPro" id="IPR046796">
    <property type="entry name" value="Transposase_32_dom"/>
</dbReference>
<organism evidence="3">
    <name type="scientific">Glycine soja</name>
    <name type="common">Wild soybean</name>
    <dbReference type="NCBI Taxonomy" id="3848"/>
    <lineage>
        <taxon>Eukaryota</taxon>
        <taxon>Viridiplantae</taxon>
        <taxon>Streptophyta</taxon>
        <taxon>Embryophyta</taxon>
        <taxon>Tracheophyta</taxon>
        <taxon>Spermatophyta</taxon>
        <taxon>Magnoliopsida</taxon>
        <taxon>eudicotyledons</taxon>
        <taxon>Gunneridae</taxon>
        <taxon>Pentapetalae</taxon>
        <taxon>rosids</taxon>
        <taxon>fabids</taxon>
        <taxon>Fabales</taxon>
        <taxon>Fabaceae</taxon>
        <taxon>Papilionoideae</taxon>
        <taxon>50 kb inversion clade</taxon>
        <taxon>NPAAA clade</taxon>
        <taxon>indigoferoid/millettioid clade</taxon>
        <taxon>Phaseoleae</taxon>
        <taxon>Glycine</taxon>
        <taxon>Glycine subgen. Soja</taxon>
    </lineage>
</organism>
<dbReference type="Pfam" id="PF23935">
    <property type="entry name" value="DUF7271"/>
    <property type="match status" value="1"/>
</dbReference>
<name>A0A0B2P1A1_GLYSO</name>
<proteinExistence type="predicted"/>
<evidence type="ECO:0008006" key="4">
    <source>
        <dbReference type="Google" id="ProtNLM"/>
    </source>
</evidence>
<dbReference type="AlphaFoldDB" id="A0A0B2P1A1"/>
<evidence type="ECO:0000259" key="1">
    <source>
        <dbReference type="Pfam" id="PF20167"/>
    </source>
</evidence>
<feature type="domain" description="Putative plant transposon protein" evidence="1">
    <location>
        <begin position="3"/>
        <end position="194"/>
    </location>
</feature>
<dbReference type="Pfam" id="PF20167">
    <property type="entry name" value="Transposase_32"/>
    <property type="match status" value="1"/>
</dbReference>
<reference evidence="3" key="1">
    <citation type="submission" date="2014-07" db="EMBL/GenBank/DDBJ databases">
        <title>Identification of a novel salt tolerance gene in wild soybean by whole-genome sequencing.</title>
        <authorList>
            <person name="Lam H.-M."/>
            <person name="Qi X."/>
            <person name="Li M.-W."/>
            <person name="Liu X."/>
            <person name="Xie M."/>
            <person name="Ni M."/>
            <person name="Xu X."/>
        </authorList>
    </citation>
    <scope>NUCLEOTIDE SEQUENCE [LARGE SCALE GENOMIC DNA]</scope>
    <source>
        <tissue evidence="3">Root</tissue>
    </source>
</reference>
<gene>
    <name evidence="3" type="ORF">glysoja_047952</name>
</gene>
<dbReference type="Proteomes" id="UP000053555">
    <property type="component" value="Unassembled WGS sequence"/>
</dbReference>
<accession>A0A0B2P1A1</accession>
<protein>
    <recommendedName>
        <fullName evidence="4">B3 domain-containing protein</fullName>
    </recommendedName>
</protein>